<keyword evidence="3" id="KW-1185">Reference proteome</keyword>
<protein>
    <recommendedName>
        <fullName evidence="4">PH domain-containing protein</fullName>
    </recommendedName>
</protein>
<keyword evidence="1" id="KW-1133">Transmembrane helix</keyword>
<reference evidence="2" key="1">
    <citation type="submission" date="2023-02" db="EMBL/GenBank/DDBJ databases">
        <title>Description of Roseinatronobacter alkalisoli sp. nov., an alkaliphilic bacerium isolated from soda soil.</title>
        <authorList>
            <person name="Wei W."/>
        </authorList>
    </citation>
    <scope>NUCLEOTIDE SEQUENCE</scope>
    <source>
        <strain evidence="2">HJB301</strain>
    </source>
</reference>
<organism evidence="2 3">
    <name type="scientific">Roseinatronobacter alkalisoli</name>
    <dbReference type="NCBI Taxonomy" id="3028235"/>
    <lineage>
        <taxon>Bacteria</taxon>
        <taxon>Pseudomonadati</taxon>
        <taxon>Pseudomonadota</taxon>
        <taxon>Alphaproteobacteria</taxon>
        <taxon>Rhodobacterales</taxon>
        <taxon>Paracoccaceae</taxon>
        <taxon>Roseinatronobacter</taxon>
    </lineage>
</organism>
<sequence length="195" mass="21501">MTVIGSGQIRRFQYDRHKLALLLLAGMGFVGIGYWLAFHTAPGETRQGLPVAFVGWTTLVFFGFCTVVIMWKFRTALGRDTLVLTPTGLTDHHISPVEISWQNILNVAVIRVGRAGQPLLRLEMDPAHISQLGVSRSFAWLERKIMPGLRPGVTVSAVGLDVSFGELHDIVHAYWQSHHAQPPPKPPAVGQDHPG</sequence>
<comment type="caution">
    <text evidence="2">The sequence shown here is derived from an EMBL/GenBank/DDBJ whole genome shotgun (WGS) entry which is preliminary data.</text>
</comment>
<dbReference type="Proteomes" id="UP001431784">
    <property type="component" value="Unassembled WGS sequence"/>
</dbReference>
<dbReference type="InterPro" id="IPR048136">
    <property type="entry name" value="STM3941-like"/>
</dbReference>
<gene>
    <name evidence="2" type="ORF">PUT78_12625</name>
</gene>
<name>A0ABT5TAF6_9RHOB</name>
<accession>A0ABT5TAF6</accession>
<keyword evidence="1" id="KW-0472">Membrane</keyword>
<evidence type="ECO:0000256" key="1">
    <source>
        <dbReference type="SAM" id="Phobius"/>
    </source>
</evidence>
<evidence type="ECO:0000313" key="2">
    <source>
        <dbReference type="EMBL" id="MDD7971946.1"/>
    </source>
</evidence>
<proteinExistence type="predicted"/>
<keyword evidence="1" id="KW-0812">Transmembrane</keyword>
<dbReference type="RefSeq" id="WP_274352626.1">
    <property type="nucleotide sequence ID" value="NZ_JAQZSM010000011.1"/>
</dbReference>
<dbReference type="NCBIfam" id="NF041635">
    <property type="entry name" value="STM3941_fam"/>
    <property type="match status" value="1"/>
</dbReference>
<feature type="transmembrane region" description="Helical" evidence="1">
    <location>
        <begin position="19"/>
        <end position="37"/>
    </location>
</feature>
<dbReference type="EMBL" id="JAQZSM010000011">
    <property type="protein sequence ID" value="MDD7971946.1"/>
    <property type="molecule type" value="Genomic_DNA"/>
</dbReference>
<evidence type="ECO:0008006" key="4">
    <source>
        <dbReference type="Google" id="ProtNLM"/>
    </source>
</evidence>
<feature type="transmembrane region" description="Helical" evidence="1">
    <location>
        <begin position="49"/>
        <end position="71"/>
    </location>
</feature>
<evidence type="ECO:0000313" key="3">
    <source>
        <dbReference type="Proteomes" id="UP001431784"/>
    </source>
</evidence>